<dbReference type="PANTHER" id="PTHR43591">
    <property type="entry name" value="METHYLTRANSFERASE"/>
    <property type="match status" value="1"/>
</dbReference>
<comment type="caution">
    <text evidence="2">The sequence shown here is derived from an EMBL/GenBank/DDBJ whole genome shotgun (WGS) entry which is preliminary data.</text>
</comment>
<dbReference type="Proteomes" id="UP000285146">
    <property type="component" value="Unassembled WGS sequence"/>
</dbReference>
<dbReference type="AlphaFoldDB" id="A0A423XFY2"/>
<evidence type="ECO:0000256" key="1">
    <source>
        <dbReference type="ARBA" id="ARBA00038158"/>
    </source>
</evidence>
<dbReference type="CDD" id="cd02440">
    <property type="entry name" value="AdoMet_MTases"/>
    <property type="match status" value="1"/>
</dbReference>
<dbReference type="Gene3D" id="3.40.50.150">
    <property type="entry name" value="Vaccinia Virus protein VP39"/>
    <property type="match status" value="1"/>
</dbReference>
<name>A0A423XFY2_9PEZI</name>
<dbReference type="SUPFAM" id="SSF53335">
    <property type="entry name" value="S-adenosyl-L-methionine-dependent methyltransferases"/>
    <property type="match status" value="1"/>
</dbReference>
<evidence type="ECO:0000313" key="3">
    <source>
        <dbReference type="Proteomes" id="UP000285146"/>
    </source>
</evidence>
<dbReference type="STRING" id="1230097.A0A423XFY2"/>
<dbReference type="Pfam" id="PF13489">
    <property type="entry name" value="Methyltransf_23"/>
    <property type="match status" value="1"/>
</dbReference>
<dbReference type="InParanoid" id="A0A423XFY2"/>
<dbReference type="OrthoDB" id="417697at2759"/>
<reference evidence="2 3" key="1">
    <citation type="submission" date="2015-09" db="EMBL/GenBank/DDBJ databases">
        <title>Host preference determinants of Valsa canker pathogens revealed by comparative genomics.</title>
        <authorList>
            <person name="Yin Z."/>
            <person name="Huang L."/>
        </authorList>
    </citation>
    <scope>NUCLEOTIDE SEQUENCE [LARGE SCALE GENOMIC DNA]</scope>
    <source>
        <strain evidence="2 3">SXYLt</strain>
    </source>
</reference>
<sequence length="279" mass="31788">MAPEDTAPKDDYVLTRDFLDNNRINYMHTLWRKAFGYLLHPKIPTDRPDIRIADVGTGTGIWLFDVRDVVSPSACLEGFDISFDAAPPTETLPSNVTFRHWDVKEDLPEDLVGVFDVIHVRFFSFVLLADQVLPVMQKLFNMLKPGGYIQWGDPDFTSMRIEQTKPDIQTESPALAQIFQLQGAQDPRLNPSWLTDLPNVFSTAGFIEVEAEKVDCPPHLAFLFHECLLMVPELVFRKTKNEKMQEELGRLLPKAQEETRNGAYVTAIRWTVIGKKPKA</sequence>
<proteinExistence type="inferred from homology"/>
<organism evidence="2 3">
    <name type="scientific">Cytospora leucostoma</name>
    <dbReference type="NCBI Taxonomy" id="1230097"/>
    <lineage>
        <taxon>Eukaryota</taxon>
        <taxon>Fungi</taxon>
        <taxon>Dikarya</taxon>
        <taxon>Ascomycota</taxon>
        <taxon>Pezizomycotina</taxon>
        <taxon>Sordariomycetes</taxon>
        <taxon>Sordariomycetidae</taxon>
        <taxon>Diaporthales</taxon>
        <taxon>Cytosporaceae</taxon>
        <taxon>Cytospora</taxon>
    </lineage>
</organism>
<comment type="similarity">
    <text evidence="1">Belongs to the methyltransferase superfamily. LaeA methyltransferase family.</text>
</comment>
<protein>
    <submittedName>
        <fullName evidence="2">Uncharacterized protein</fullName>
    </submittedName>
</protein>
<gene>
    <name evidence="2" type="ORF">VPNG_02974</name>
</gene>
<dbReference type="InterPro" id="IPR029063">
    <property type="entry name" value="SAM-dependent_MTases_sf"/>
</dbReference>
<keyword evidence="3" id="KW-1185">Reference proteome</keyword>
<evidence type="ECO:0000313" key="2">
    <source>
        <dbReference type="EMBL" id="ROW15139.1"/>
    </source>
</evidence>
<dbReference type="EMBL" id="LKEB01000010">
    <property type="protein sequence ID" value="ROW15139.1"/>
    <property type="molecule type" value="Genomic_DNA"/>
</dbReference>
<accession>A0A423XFY2</accession>
<dbReference type="PANTHER" id="PTHR43591:SF96">
    <property type="entry name" value="PUTATIVE-RELATED"/>
    <property type="match status" value="1"/>
</dbReference>